<dbReference type="InterPro" id="IPR004995">
    <property type="entry name" value="Spore_Ger"/>
</dbReference>
<evidence type="ECO:0000256" key="3">
    <source>
        <dbReference type="SAM" id="Phobius"/>
    </source>
</evidence>
<dbReference type="Pfam" id="PF03323">
    <property type="entry name" value="GerA"/>
    <property type="match status" value="1"/>
</dbReference>
<keyword evidence="2 3" id="KW-0472">Membrane</keyword>
<dbReference type="Proteomes" id="UP000727857">
    <property type="component" value="Unassembled WGS sequence"/>
</dbReference>
<keyword evidence="3" id="KW-1133">Transmembrane helix</keyword>
<dbReference type="GO" id="GO:0009847">
    <property type="term" value="P:spore germination"/>
    <property type="evidence" value="ECO:0007669"/>
    <property type="project" value="InterPro"/>
</dbReference>
<reference evidence="4" key="2">
    <citation type="journal article" date="2021" name="PeerJ">
        <title>Extensive microbial diversity within the chicken gut microbiome revealed by metagenomics and culture.</title>
        <authorList>
            <person name="Gilroy R."/>
            <person name="Ravi A."/>
            <person name="Getino M."/>
            <person name="Pursley I."/>
            <person name="Horton D.L."/>
            <person name="Alikhan N.F."/>
            <person name="Baker D."/>
            <person name="Gharbi K."/>
            <person name="Hall N."/>
            <person name="Watson M."/>
            <person name="Adriaenssens E.M."/>
            <person name="Foster-Nyarko E."/>
            <person name="Jarju S."/>
            <person name="Secka A."/>
            <person name="Antonio M."/>
            <person name="Oren A."/>
            <person name="Chaudhuri R.R."/>
            <person name="La Ragione R."/>
            <person name="Hildebrand F."/>
            <person name="Pallen M.J."/>
        </authorList>
    </citation>
    <scope>NUCLEOTIDE SEQUENCE</scope>
    <source>
        <strain evidence="4">517</strain>
    </source>
</reference>
<feature type="transmembrane region" description="Helical" evidence="3">
    <location>
        <begin position="371"/>
        <end position="389"/>
    </location>
</feature>
<feature type="transmembrane region" description="Helical" evidence="3">
    <location>
        <begin position="401"/>
        <end position="425"/>
    </location>
</feature>
<dbReference type="AlphaFoldDB" id="A0A940DHE4"/>
<accession>A0A940DHE4</accession>
<dbReference type="PANTHER" id="PTHR22550:SF5">
    <property type="entry name" value="LEUCINE ZIPPER PROTEIN 4"/>
    <property type="match status" value="1"/>
</dbReference>
<sequence>MKDYDSEIVLLKRAFNGSDDFVVREFTAGEVRIALLFCDGMVEMREIDMGVLTPLIASDGKFEPTAEGMKGVIVTAETLESFASRKAFTEKLAKGACGVVVDGAKEYFAIGTQGYATRPIMEPPTAAVIKGPREGFTEDFKSNMVLIRRRFGSGKLVFKAVVVGRYTRTQIRVCYLKGIARKDVVDAIIARLGKIDIDGIVDSSYVAKFLEERNYSVFKQSGATEKPDILASKLLDGRVGVIVDGSPMVITLPFMLIEDFHDSEDYYRRPVRTTVVRIMRLLGVFFAVLLPGVFVALQSHQYQVLPLELLVTIINSTTGIPFSPVLEMLIALVFFEVLGEASVRMPRYFGMAMSVVGGIILGETAVNAGVLSSLTVLITAMSSIGLFAIPDEVGTFSVIRISLVFVGATFGIYGILLAVIAILAYVCSMEIYGVAYIAPFAPVVPGDFRDSILKVSIKDRTRRTGALRLRNNTRLKYEK</sequence>
<feature type="transmembrane region" description="Helical" evidence="3">
    <location>
        <begin position="309"/>
        <end position="335"/>
    </location>
</feature>
<name>A0A940DHE4_9FIRM</name>
<evidence type="ECO:0000313" key="4">
    <source>
        <dbReference type="EMBL" id="MBO8424726.1"/>
    </source>
</evidence>
<dbReference type="EMBL" id="JADINF010000174">
    <property type="protein sequence ID" value="MBO8424726.1"/>
    <property type="molecule type" value="Genomic_DNA"/>
</dbReference>
<dbReference type="PIRSF" id="PIRSF005690">
    <property type="entry name" value="GerBA"/>
    <property type="match status" value="1"/>
</dbReference>
<evidence type="ECO:0000256" key="1">
    <source>
        <dbReference type="ARBA" id="ARBA00005278"/>
    </source>
</evidence>
<evidence type="ECO:0000256" key="2">
    <source>
        <dbReference type="ARBA" id="ARBA00023136"/>
    </source>
</evidence>
<proteinExistence type="inferred from homology"/>
<evidence type="ECO:0000313" key="5">
    <source>
        <dbReference type="Proteomes" id="UP000727857"/>
    </source>
</evidence>
<dbReference type="GO" id="GO:0016020">
    <property type="term" value="C:membrane"/>
    <property type="evidence" value="ECO:0007669"/>
    <property type="project" value="InterPro"/>
</dbReference>
<comment type="caution">
    <text evidence="4">The sequence shown here is derived from an EMBL/GenBank/DDBJ whole genome shotgun (WGS) entry which is preliminary data.</text>
</comment>
<protein>
    <submittedName>
        <fullName evidence="4">Spore germination protein</fullName>
    </submittedName>
</protein>
<comment type="similarity">
    <text evidence="1">Belongs to the GerABKA family.</text>
</comment>
<dbReference type="PANTHER" id="PTHR22550">
    <property type="entry name" value="SPORE GERMINATION PROTEIN"/>
    <property type="match status" value="1"/>
</dbReference>
<dbReference type="InterPro" id="IPR050768">
    <property type="entry name" value="UPF0353/GerABKA_families"/>
</dbReference>
<reference evidence="4" key="1">
    <citation type="submission" date="2020-10" db="EMBL/GenBank/DDBJ databases">
        <authorList>
            <person name="Gilroy R."/>
        </authorList>
    </citation>
    <scope>NUCLEOTIDE SEQUENCE</scope>
    <source>
        <strain evidence="4">517</strain>
    </source>
</reference>
<organism evidence="4 5">
    <name type="scientific">Candidatus Stercoripulliclostridium pullicola</name>
    <dbReference type="NCBI Taxonomy" id="2840953"/>
    <lineage>
        <taxon>Bacteria</taxon>
        <taxon>Bacillati</taxon>
        <taxon>Bacillota</taxon>
        <taxon>Clostridia</taxon>
        <taxon>Eubacteriales</taxon>
        <taxon>Candidatus Stercoripulliclostridium</taxon>
    </lineage>
</organism>
<keyword evidence="3" id="KW-0812">Transmembrane</keyword>
<gene>
    <name evidence="4" type="ORF">IAB16_06875</name>
</gene>
<feature type="transmembrane region" description="Helical" evidence="3">
    <location>
        <begin position="278"/>
        <end position="297"/>
    </location>
</feature>